<dbReference type="Pfam" id="PF00262">
    <property type="entry name" value="Calreticulin"/>
    <property type="match status" value="1"/>
</dbReference>
<keyword evidence="5 9" id="KW-1133">Transmembrane helix</keyword>
<dbReference type="GO" id="GO:0005509">
    <property type="term" value="F:calcium ion binding"/>
    <property type="evidence" value="ECO:0007669"/>
    <property type="project" value="InterPro"/>
</dbReference>
<keyword evidence="4 9" id="KW-0256">Endoplasmic reticulum</keyword>
<dbReference type="GO" id="GO:0006457">
    <property type="term" value="P:protein folding"/>
    <property type="evidence" value="ECO:0007669"/>
    <property type="project" value="InterPro"/>
</dbReference>
<dbReference type="eggNOG" id="KOG0675">
    <property type="taxonomic scope" value="Eukaryota"/>
</dbReference>
<dbReference type="FunCoup" id="G3AEB2">
    <property type="interactions" value="235"/>
</dbReference>
<evidence type="ECO:0000256" key="6">
    <source>
        <dbReference type="ARBA" id="ARBA00023136"/>
    </source>
</evidence>
<dbReference type="OrthoDB" id="1938156at2759"/>
<evidence type="ECO:0008006" key="13">
    <source>
        <dbReference type="Google" id="ProtNLM"/>
    </source>
</evidence>
<evidence type="ECO:0000256" key="10">
    <source>
        <dbReference type="SAM" id="MobiDB-lite"/>
    </source>
</evidence>
<keyword evidence="7 9" id="KW-0143">Chaperone</keyword>
<dbReference type="GO" id="GO:0005789">
    <property type="term" value="C:endoplasmic reticulum membrane"/>
    <property type="evidence" value="ECO:0007669"/>
    <property type="project" value="UniProtKB-SubCell"/>
</dbReference>
<keyword evidence="6 9" id="KW-0472">Membrane</keyword>
<dbReference type="OMA" id="LFWLKQY"/>
<evidence type="ECO:0000256" key="9">
    <source>
        <dbReference type="RuleBase" id="RU362126"/>
    </source>
</evidence>
<dbReference type="SUPFAM" id="SSF49899">
    <property type="entry name" value="Concanavalin A-like lectins/glucanases"/>
    <property type="match status" value="2"/>
</dbReference>
<dbReference type="GO" id="GO:0036503">
    <property type="term" value="P:ERAD pathway"/>
    <property type="evidence" value="ECO:0007669"/>
    <property type="project" value="TreeGrafter"/>
</dbReference>
<evidence type="ECO:0000256" key="1">
    <source>
        <dbReference type="ARBA" id="ARBA00004389"/>
    </source>
</evidence>
<feature type="disulfide bond" evidence="8">
    <location>
        <begin position="125"/>
        <end position="157"/>
    </location>
</feature>
<comment type="subcellular location">
    <subcellularLocation>
        <location evidence="1">Endoplasmic reticulum membrane</location>
        <topology evidence="1">Single-pass membrane protein</topology>
    </subcellularLocation>
</comment>
<evidence type="ECO:0000256" key="2">
    <source>
        <dbReference type="ARBA" id="ARBA00010983"/>
    </source>
</evidence>
<dbReference type="HOGENOM" id="CLU_018224_1_2_1"/>
<comment type="similarity">
    <text evidence="2 9">Belongs to the calreticulin family.</text>
</comment>
<dbReference type="Proteomes" id="UP000000709">
    <property type="component" value="Unassembled WGS sequence"/>
</dbReference>
<dbReference type="InterPro" id="IPR009033">
    <property type="entry name" value="Calreticulin/calnexin_P_dom_sf"/>
</dbReference>
<dbReference type="STRING" id="619300.G3AEB2"/>
<evidence type="ECO:0000256" key="4">
    <source>
        <dbReference type="ARBA" id="ARBA00022824"/>
    </source>
</evidence>
<feature type="region of interest" description="Disordered" evidence="10">
    <location>
        <begin position="261"/>
        <end position="282"/>
    </location>
</feature>
<dbReference type="SUPFAM" id="SSF63887">
    <property type="entry name" value="P-domain of calnexin/calreticulin"/>
    <property type="match status" value="1"/>
</dbReference>
<dbReference type="PANTHER" id="PTHR11073:SF1">
    <property type="entry name" value="CALNEXIN 14D-RELATED"/>
    <property type="match status" value="1"/>
</dbReference>
<proteinExistence type="inferred from homology"/>
<dbReference type="InterPro" id="IPR001580">
    <property type="entry name" value="Calret/calnex"/>
</dbReference>
<evidence type="ECO:0000256" key="7">
    <source>
        <dbReference type="ARBA" id="ARBA00023186"/>
    </source>
</evidence>
<dbReference type="Gene3D" id="2.60.120.200">
    <property type="match status" value="1"/>
</dbReference>
<dbReference type="Gene3D" id="2.10.250.10">
    <property type="entry name" value="Calreticulin/calnexin, P domain"/>
    <property type="match status" value="1"/>
</dbReference>
<dbReference type="GO" id="GO:0051082">
    <property type="term" value="F:unfolded protein binding"/>
    <property type="evidence" value="ECO:0007669"/>
    <property type="project" value="InterPro"/>
</dbReference>
<evidence type="ECO:0000256" key="5">
    <source>
        <dbReference type="ARBA" id="ARBA00022989"/>
    </source>
</evidence>
<dbReference type="InterPro" id="IPR018124">
    <property type="entry name" value="Calret/calnex_CS"/>
</dbReference>
<name>G3AEB2_SPAPN</name>
<reference evidence="11 12" key="1">
    <citation type="journal article" date="2011" name="Proc. Natl. Acad. Sci. U.S.A.">
        <title>Comparative genomics of xylose-fermenting fungi for enhanced biofuel production.</title>
        <authorList>
            <person name="Wohlbach D.J."/>
            <person name="Kuo A."/>
            <person name="Sato T.K."/>
            <person name="Potts K.M."/>
            <person name="Salamov A.A."/>
            <person name="LaButti K.M."/>
            <person name="Sun H."/>
            <person name="Clum A."/>
            <person name="Pangilinan J.L."/>
            <person name="Lindquist E.A."/>
            <person name="Lucas S."/>
            <person name="Lapidus A."/>
            <person name="Jin M."/>
            <person name="Gunawan C."/>
            <person name="Balan V."/>
            <person name="Dale B.E."/>
            <person name="Jeffries T.W."/>
            <person name="Zinkel R."/>
            <person name="Barry K.W."/>
            <person name="Grigoriev I.V."/>
            <person name="Gasch A.P."/>
        </authorList>
    </citation>
    <scope>NUCLEOTIDE SEQUENCE [LARGE SCALE GENOMIC DNA]</scope>
    <source>
        <strain evidence="12">NRRL Y-27907 / 11-Y1</strain>
    </source>
</reference>
<evidence type="ECO:0000256" key="8">
    <source>
        <dbReference type="PIRSR" id="PIRSR601580-3"/>
    </source>
</evidence>
<sequence length="574" mass="65471">MLSILALTYLIATVYSVQFTAFDHSLLSPDSTFEQFVYSRLESSPWHVSNAKKYDEGRDEVVAYKGKWELAEPIVYPGFEHDLGLVLKSKAAHHAIARKLDHVISNDGRDLVVQYEVKLQAGLKCGGAYIKLLDDARDYLRFGSETSYSIMFGPDKCGSENKVHFILRKAVNGNDQEFALRQTPMSRTGDLTTLYTLIIHANQKFEIRINGEVAKAGSLIDNANLFNPPLIPPKEIVDENDKKPEDWDDRLFIPDPNAVKPEDYDAKHAHPKIPDPKATKPEEWDEDAPYYIEDPTAVKPSGWEGEWKPPLIVNPKCETGCGKWTHPLVPNPNYVGPWFPEDIVNPDYMGVWNPRTIPNPEYHDEQTPGKVRPIGGIGFELWSMDNNILFDNIYVGNSIADAELIGNKTFKVKHELEFANKQENKPKIKNEPLPPPRNFDELLRDPEVSTIYQFIIFIKLFWLKQYLELRDTYDELLLDPVYAIKNNTLKIILYTLVVLVGTTIVLGTLSTIAFLFIGGEEEEQEVEQHRVKVYDVSDDEEERDRIEIISEEINDNVSVPSVQAVDSDIRKRKV</sequence>
<keyword evidence="8" id="KW-1015">Disulfide bond</keyword>
<feature type="chain" id="PRO_5005131597" description="Calnexin" evidence="9">
    <location>
        <begin position="17"/>
        <end position="574"/>
    </location>
</feature>
<accession>G3AEB2</accession>
<dbReference type="PANTHER" id="PTHR11073">
    <property type="entry name" value="CALRETICULIN AND CALNEXIN"/>
    <property type="match status" value="1"/>
</dbReference>
<evidence type="ECO:0000313" key="11">
    <source>
        <dbReference type="EMBL" id="EGW35646.1"/>
    </source>
</evidence>
<dbReference type="AlphaFoldDB" id="G3AEB2"/>
<keyword evidence="3 9" id="KW-0812">Transmembrane</keyword>
<protein>
    <recommendedName>
        <fullName evidence="13">Calnexin</fullName>
    </recommendedName>
</protein>
<dbReference type="RefSeq" id="XP_007373058.1">
    <property type="nucleotide sequence ID" value="XM_007372996.1"/>
</dbReference>
<feature type="signal peptide" evidence="9">
    <location>
        <begin position="1"/>
        <end position="16"/>
    </location>
</feature>
<evidence type="ECO:0000256" key="3">
    <source>
        <dbReference type="ARBA" id="ARBA00022692"/>
    </source>
</evidence>
<dbReference type="EMBL" id="GL996499">
    <property type="protein sequence ID" value="EGW35646.1"/>
    <property type="molecule type" value="Genomic_DNA"/>
</dbReference>
<dbReference type="PROSITE" id="PS00804">
    <property type="entry name" value="CALRETICULIN_2"/>
    <property type="match status" value="1"/>
</dbReference>
<keyword evidence="9" id="KW-0732">Signal</keyword>
<dbReference type="InterPro" id="IPR013320">
    <property type="entry name" value="ConA-like_dom_sf"/>
</dbReference>
<dbReference type="InParanoid" id="G3AEB2"/>
<feature type="transmembrane region" description="Helical" evidence="9">
    <location>
        <begin position="491"/>
        <end position="517"/>
    </location>
</feature>
<dbReference type="PRINTS" id="PR00626">
    <property type="entry name" value="CALRETICULIN"/>
</dbReference>
<evidence type="ECO:0000313" key="12">
    <source>
        <dbReference type="Proteomes" id="UP000000709"/>
    </source>
</evidence>
<keyword evidence="12" id="KW-1185">Reference proteome</keyword>
<dbReference type="GeneID" id="18872646"/>
<gene>
    <name evidence="11" type="ORF">SPAPADRAFT_58853</name>
</gene>
<dbReference type="FunFam" id="2.10.250.10:FF:000001">
    <property type="entry name" value="Calnexin homolog"/>
    <property type="match status" value="1"/>
</dbReference>
<dbReference type="KEGG" id="spaa:SPAPADRAFT_58853"/>
<organism evidence="12">
    <name type="scientific">Spathaspora passalidarum (strain NRRL Y-27907 / 11-Y1)</name>
    <dbReference type="NCBI Taxonomy" id="619300"/>
    <lineage>
        <taxon>Eukaryota</taxon>
        <taxon>Fungi</taxon>
        <taxon>Dikarya</taxon>
        <taxon>Ascomycota</taxon>
        <taxon>Saccharomycotina</taxon>
        <taxon>Pichiomycetes</taxon>
        <taxon>Debaryomycetaceae</taxon>
        <taxon>Spathaspora</taxon>
    </lineage>
</organism>